<sequence length="96" mass="10048">LERLLDSMLSFAGTPKEEIFGYDALPAAEQVDAVLAAVLEKSGRGPGRALLARLRSLDAKQKAVQAPATSGSCGVCGRPATTRCGRCRELLLCGSE</sequence>
<gene>
    <name evidence="1" type="ORF">SNEC2469_LOCUS525</name>
</gene>
<dbReference type="Proteomes" id="UP000601435">
    <property type="component" value="Unassembled WGS sequence"/>
</dbReference>
<accession>A0A812IUA2</accession>
<feature type="non-terminal residue" evidence="1">
    <location>
        <position position="96"/>
    </location>
</feature>
<dbReference type="AlphaFoldDB" id="A0A812IUA2"/>
<keyword evidence="2" id="KW-1185">Reference proteome</keyword>
<dbReference type="OrthoDB" id="445015at2759"/>
<protein>
    <submittedName>
        <fullName evidence="1">Uncharacterized protein</fullName>
    </submittedName>
</protein>
<dbReference type="EMBL" id="CAJNJA010003081">
    <property type="protein sequence ID" value="CAE7172560.1"/>
    <property type="molecule type" value="Genomic_DNA"/>
</dbReference>
<organism evidence="1 2">
    <name type="scientific">Symbiodinium necroappetens</name>
    <dbReference type="NCBI Taxonomy" id="1628268"/>
    <lineage>
        <taxon>Eukaryota</taxon>
        <taxon>Sar</taxon>
        <taxon>Alveolata</taxon>
        <taxon>Dinophyceae</taxon>
        <taxon>Suessiales</taxon>
        <taxon>Symbiodiniaceae</taxon>
        <taxon>Symbiodinium</taxon>
    </lineage>
</organism>
<comment type="caution">
    <text evidence="1">The sequence shown here is derived from an EMBL/GenBank/DDBJ whole genome shotgun (WGS) entry which is preliminary data.</text>
</comment>
<reference evidence="1" key="1">
    <citation type="submission" date="2021-02" db="EMBL/GenBank/DDBJ databases">
        <authorList>
            <person name="Dougan E. K."/>
            <person name="Rhodes N."/>
            <person name="Thang M."/>
            <person name="Chan C."/>
        </authorList>
    </citation>
    <scope>NUCLEOTIDE SEQUENCE</scope>
</reference>
<feature type="non-terminal residue" evidence="1">
    <location>
        <position position="1"/>
    </location>
</feature>
<proteinExistence type="predicted"/>
<evidence type="ECO:0000313" key="2">
    <source>
        <dbReference type="Proteomes" id="UP000601435"/>
    </source>
</evidence>
<evidence type="ECO:0000313" key="1">
    <source>
        <dbReference type="EMBL" id="CAE7172560.1"/>
    </source>
</evidence>
<name>A0A812IUA2_9DINO</name>